<name>A0A395H1J5_9EURO</name>
<dbReference type="InterPro" id="IPR020846">
    <property type="entry name" value="MFS_dom"/>
</dbReference>
<feature type="transmembrane region" description="Helical" evidence="15">
    <location>
        <begin position="167"/>
        <end position="189"/>
    </location>
</feature>
<evidence type="ECO:0000256" key="9">
    <source>
        <dbReference type="ARBA" id="ARBA00023136"/>
    </source>
</evidence>
<keyword evidence="6" id="KW-0832">Ubl conjugation</keyword>
<accession>A0A395H1J5</accession>
<comment type="subunit">
    <text evidence="11">Interacts with creB.</text>
</comment>
<dbReference type="InterPro" id="IPR050360">
    <property type="entry name" value="MFS_Sugar_Transporters"/>
</dbReference>
<evidence type="ECO:0000256" key="14">
    <source>
        <dbReference type="SAM" id="MobiDB-lite"/>
    </source>
</evidence>
<evidence type="ECO:0000256" key="10">
    <source>
        <dbReference type="ARBA" id="ARBA00037560"/>
    </source>
</evidence>
<dbReference type="EMBL" id="KZ824434">
    <property type="protein sequence ID" value="RAL01752.1"/>
    <property type="molecule type" value="Genomic_DNA"/>
</dbReference>
<dbReference type="NCBIfam" id="TIGR00879">
    <property type="entry name" value="SP"/>
    <property type="match status" value="1"/>
</dbReference>
<dbReference type="InterPro" id="IPR005828">
    <property type="entry name" value="MFS_sugar_transport-like"/>
</dbReference>
<dbReference type="PROSITE" id="PS00216">
    <property type="entry name" value="SUGAR_TRANSPORT_1"/>
    <property type="match status" value="1"/>
</dbReference>
<dbReference type="InterPro" id="IPR003663">
    <property type="entry name" value="Sugar/inositol_transpt"/>
</dbReference>
<dbReference type="VEuPathDB" id="FungiDB:BO80DRAFT_424584"/>
<dbReference type="InterPro" id="IPR005829">
    <property type="entry name" value="Sugar_transporter_CS"/>
</dbReference>
<protein>
    <recommendedName>
        <fullName evidence="12">Quinate transporter</fullName>
    </recommendedName>
</protein>
<reference evidence="17 18" key="1">
    <citation type="submission" date="2018-02" db="EMBL/GenBank/DDBJ databases">
        <title>The genomes of Aspergillus section Nigri reveals drivers in fungal speciation.</title>
        <authorList>
            <consortium name="DOE Joint Genome Institute"/>
            <person name="Vesth T.C."/>
            <person name="Nybo J."/>
            <person name="Theobald S."/>
            <person name="Brandl J."/>
            <person name="Frisvad J.C."/>
            <person name="Nielsen K.F."/>
            <person name="Lyhne E.K."/>
            <person name="Kogle M.E."/>
            <person name="Kuo A."/>
            <person name="Riley R."/>
            <person name="Clum A."/>
            <person name="Nolan M."/>
            <person name="Lipzen A."/>
            <person name="Salamov A."/>
            <person name="Henrissat B."/>
            <person name="Wiebenga A."/>
            <person name="De vries R.P."/>
            <person name="Grigoriev I.V."/>
            <person name="Mortensen U.H."/>
            <person name="Andersen M.R."/>
            <person name="Baker S.E."/>
        </authorList>
    </citation>
    <scope>NUCLEOTIDE SEQUENCE [LARGE SCALE GENOMIC DNA]</scope>
    <source>
        <strain evidence="17 18">CBS 121593</strain>
    </source>
</reference>
<evidence type="ECO:0000256" key="8">
    <source>
        <dbReference type="ARBA" id="ARBA00022989"/>
    </source>
</evidence>
<evidence type="ECO:0000256" key="3">
    <source>
        <dbReference type="ARBA" id="ARBA00022448"/>
    </source>
</evidence>
<feature type="transmembrane region" description="Helical" evidence="15">
    <location>
        <begin position="139"/>
        <end position="160"/>
    </location>
</feature>
<evidence type="ECO:0000256" key="7">
    <source>
        <dbReference type="ARBA" id="ARBA00022911"/>
    </source>
</evidence>
<dbReference type="GeneID" id="37224186"/>
<sequence>MPSDHKQWVIPFAIQLIPSGMLFVGSLWMRESPRWLFLKGRREEAMKNLCWIRQLDEHDIYITEEVATVDQAIEEQIATVGLGFWKPFKAVSQSTSLMYRLFLGCMLFFWQNASGINAINYYSPTIFESLGVTGNTKGILNGIFGVVKAVFTVIWLLFLVDQFGRRKLLLCGAVCGSACMYAIGAYIYIVEPTKHPRDHLNGGGIAAIFFFYLWTAVYTPTWNGTPWVINSEFFDANIRPLSQACTTASNWLFNFLVSRFTEQMFAKMGYGVYFFFASLSFLAWFFAFFLIPETSGIPLEATDQLFKIKPIWRANEQLKAQLKEEEERFRQEVKDGAFEKNDPQEHVESA</sequence>
<keyword evidence="9 15" id="KW-0472">Membrane</keyword>
<feature type="transmembrane region" description="Helical" evidence="15">
    <location>
        <begin position="201"/>
        <end position="219"/>
    </location>
</feature>
<dbReference type="GO" id="GO:0005886">
    <property type="term" value="C:plasma membrane"/>
    <property type="evidence" value="ECO:0007669"/>
    <property type="project" value="UniProtKB-SubCell"/>
</dbReference>
<evidence type="ECO:0000256" key="12">
    <source>
        <dbReference type="ARBA" id="ARBA00043213"/>
    </source>
</evidence>
<keyword evidence="7" id="KW-0672">Quinate metabolism</keyword>
<comment type="similarity">
    <text evidence="2 13">Belongs to the major facilitator superfamily. Sugar transporter (TC 2.A.1.1) family.</text>
</comment>
<evidence type="ECO:0000256" key="2">
    <source>
        <dbReference type="ARBA" id="ARBA00010992"/>
    </source>
</evidence>
<evidence type="ECO:0000256" key="5">
    <source>
        <dbReference type="ARBA" id="ARBA00022692"/>
    </source>
</evidence>
<comment type="function">
    <text evidence="10">Integral membrane transporter that imports quinic acid to be catabolized as a carbon source.</text>
</comment>
<keyword evidence="4" id="KW-1003">Cell membrane</keyword>
<dbReference type="OrthoDB" id="508119at2759"/>
<proteinExistence type="inferred from homology"/>
<feature type="transmembrane region" description="Helical" evidence="15">
    <location>
        <begin position="97"/>
        <end position="119"/>
    </location>
</feature>
<dbReference type="Gene3D" id="1.20.1250.20">
    <property type="entry name" value="MFS general substrate transporter like domains"/>
    <property type="match status" value="1"/>
</dbReference>
<dbReference type="PANTHER" id="PTHR48022:SF34">
    <property type="entry name" value="MAJOR FACILITATOR SUPERFAMILY (MFS) PROFILE DOMAIN-CONTAINING PROTEIN-RELATED"/>
    <property type="match status" value="1"/>
</dbReference>
<dbReference type="PROSITE" id="PS50850">
    <property type="entry name" value="MFS"/>
    <property type="match status" value="1"/>
</dbReference>
<evidence type="ECO:0000259" key="16">
    <source>
        <dbReference type="PROSITE" id="PS50850"/>
    </source>
</evidence>
<evidence type="ECO:0000313" key="18">
    <source>
        <dbReference type="Proteomes" id="UP000249402"/>
    </source>
</evidence>
<evidence type="ECO:0000256" key="4">
    <source>
        <dbReference type="ARBA" id="ARBA00022475"/>
    </source>
</evidence>
<dbReference type="GO" id="GO:0005351">
    <property type="term" value="F:carbohydrate:proton symporter activity"/>
    <property type="evidence" value="ECO:0007669"/>
    <property type="project" value="TreeGrafter"/>
</dbReference>
<comment type="subcellular location">
    <subcellularLocation>
        <location evidence="1">Cell membrane</location>
        <topology evidence="1">Multi-pass membrane protein</topology>
    </subcellularLocation>
</comment>
<keyword evidence="5 15" id="KW-0812">Transmembrane</keyword>
<dbReference type="InterPro" id="IPR036259">
    <property type="entry name" value="MFS_trans_sf"/>
</dbReference>
<feature type="transmembrane region" description="Helical" evidence="15">
    <location>
        <begin position="270"/>
        <end position="291"/>
    </location>
</feature>
<gene>
    <name evidence="17" type="ORF">BO80DRAFT_424584</name>
</gene>
<evidence type="ECO:0000256" key="11">
    <source>
        <dbReference type="ARBA" id="ARBA00038682"/>
    </source>
</evidence>
<organism evidence="17 18">
    <name type="scientific">Aspergillus ibericus CBS 121593</name>
    <dbReference type="NCBI Taxonomy" id="1448316"/>
    <lineage>
        <taxon>Eukaryota</taxon>
        <taxon>Fungi</taxon>
        <taxon>Dikarya</taxon>
        <taxon>Ascomycota</taxon>
        <taxon>Pezizomycotina</taxon>
        <taxon>Eurotiomycetes</taxon>
        <taxon>Eurotiomycetidae</taxon>
        <taxon>Eurotiales</taxon>
        <taxon>Aspergillaceae</taxon>
        <taxon>Aspergillus</taxon>
        <taxon>Aspergillus subgen. Circumdati</taxon>
    </lineage>
</organism>
<feature type="domain" description="Major facilitator superfamily (MFS) profile" evidence="16">
    <location>
        <begin position="1"/>
        <end position="295"/>
    </location>
</feature>
<evidence type="ECO:0000256" key="13">
    <source>
        <dbReference type="RuleBase" id="RU003346"/>
    </source>
</evidence>
<dbReference type="Proteomes" id="UP000249402">
    <property type="component" value="Unassembled WGS sequence"/>
</dbReference>
<feature type="region of interest" description="Disordered" evidence="14">
    <location>
        <begin position="330"/>
        <end position="350"/>
    </location>
</feature>
<keyword evidence="3 13" id="KW-0813">Transport</keyword>
<dbReference type="SUPFAM" id="SSF103473">
    <property type="entry name" value="MFS general substrate transporter"/>
    <property type="match status" value="1"/>
</dbReference>
<evidence type="ECO:0000256" key="1">
    <source>
        <dbReference type="ARBA" id="ARBA00004651"/>
    </source>
</evidence>
<dbReference type="PANTHER" id="PTHR48022">
    <property type="entry name" value="PLASTIDIC GLUCOSE TRANSPORTER 4"/>
    <property type="match status" value="1"/>
</dbReference>
<dbReference type="STRING" id="1448316.A0A395H1J5"/>
<evidence type="ECO:0000256" key="6">
    <source>
        <dbReference type="ARBA" id="ARBA00022843"/>
    </source>
</evidence>
<feature type="transmembrane region" description="Helical" evidence="15">
    <location>
        <begin position="12"/>
        <end position="29"/>
    </location>
</feature>
<dbReference type="Pfam" id="PF00083">
    <property type="entry name" value="Sugar_tr"/>
    <property type="match status" value="1"/>
</dbReference>
<keyword evidence="18" id="KW-1185">Reference proteome</keyword>
<dbReference type="AlphaFoldDB" id="A0A395H1J5"/>
<dbReference type="RefSeq" id="XP_025576079.1">
    <property type="nucleotide sequence ID" value="XM_025719321.1"/>
</dbReference>
<keyword evidence="8 15" id="KW-1133">Transmembrane helix</keyword>
<evidence type="ECO:0000256" key="15">
    <source>
        <dbReference type="SAM" id="Phobius"/>
    </source>
</evidence>
<evidence type="ECO:0000313" key="17">
    <source>
        <dbReference type="EMBL" id="RAL01752.1"/>
    </source>
</evidence>